<dbReference type="OrthoDB" id="6169313at2"/>
<evidence type="ECO:0000313" key="6">
    <source>
        <dbReference type="EMBL" id="AZV79032.1"/>
    </source>
</evidence>
<dbReference type="PANTHER" id="PTHR39322">
    <property type="entry name" value="ACYL-HOMOSERINE-LACTONE SYNTHASE"/>
    <property type="match status" value="1"/>
</dbReference>
<reference evidence="6 7" key="1">
    <citation type="submission" date="2018-10" db="EMBL/GenBank/DDBJ databases">
        <title>Parasedimentitalea marina sp. nov., a psychrophilic bacterium isolated from deep seawater of the New Britain Trench.</title>
        <authorList>
            <person name="Cao J."/>
        </authorList>
    </citation>
    <scope>NUCLEOTIDE SEQUENCE [LARGE SCALE GENOMIC DNA]</scope>
    <source>
        <strain evidence="6 7">W43</strain>
    </source>
</reference>
<keyword evidence="2" id="KW-0808">Transferase</keyword>
<sequence>MQSTDITFDNLGETGTLFTALLRARYHHFIETLGWKLPNVRGLEFDQYDTPESIYCTIHNGMTVYGGLRVTPSTAHSISASYMLRDAQLGLLPDLPLSILDEPAPQDSGIWEVSRVFVADSLSSRDRMRVRNEIGLNLARLAQNWNIKAYLCLTSVTAGFLMRRTGLTISPAGPRFEVGGETCQAYHLKVDTKNLRSYAA</sequence>
<dbReference type="PANTHER" id="PTHR39322:SF1">
    <property type="entry name" value="ISOVALERYL-HOMOSERINE LACTONE SYNTHASE"/>
    <property type="match status" value="1"/>
</dbReference>
<keyword evidence="1 5" id="KW-0673">Quorum sensing</keyword>
<dbReference type="EMBL" id="CP033219">
    <property type="protein sequence ID" value="AZV79032.1"/>
    <property type="molecule type" value="Genomic_DNA"/>
</dbReference>
<keyword evidence="3" id="KW-0949">S-adenosyl-L-methionine</keyword>
<accession>A0A3T0N4W8</accession>
<evidence type="ECO:0000256" key="3">
    <source>
        <dbReference type="ARBA" id="ARBA00022691"/>
    </source>
</evidence>
<comment type="similarity">
    <text evidence="5">Belongs to the autoinducer synthase family.</text>
</comment>
<dbReference type="GO" id="GO:0007165">
    <property type="term" value="P:signal transduction"/>
    <property type="evidence" value="ECO:0007669"/>
    <property type="project" value="TreeGrafter"/>
</dbReference>
<gene>
    <name evidence="6" type="ORF">EBB79_14915</name>
</gene>
<dbReference type="RefSeq" id="WP_127749582.1">
    <property type="nucleotide sequence ID" value="NZ_CP033219.1"/>
</dbReference>
<evidence type="ECO:0000256" key="4">
    <source>
        <dbReference type="ARBA" id="ARBA00022929"/>
    </source>
</evidence>
<dbReference type="SUPFAM" id="SSF55729">
    <property type="entry name" value="Acyl-CoA N-acyltransferases (Nat)"/>
    <property type="match status" value="1"/>
</dbReference>
<dbReference type="InterPro" id="IPR016181">
    <property type="entry name" value="Acyl_CoA_acyltransferase"/>
</dbReference>
<evidence type="ECO:0000256" key="1">
    <source>
        <dbReference type="ARBA" id="ARBA00022654"/>
    </source>
</evidence>
<keyword evidence="7" id="KW-1185">Reference proteome</keyword>
<keyword evidence="4 5" id="KW-0071">Autoinducer synthesis</keyword>
<dbReference type="Gene3D" id="3.40.630.30">
    <property type="match status" value="1"/>
</dbReference>
<organism evidence="6 7">
    <name type="scientific">Parasedimentitalea marina</name>
    <dbReference type="NCBI Taxonomy" id="2483033"/>
    <lineage>
        <taxon>Bacteria</taxon>
        <taxon>Pseudomonadati</taxon>
        <taxon>Pseudomonadota</taxon>
        <taxon>Alphaproteobacteria</taxon>
        <taxon>Rhodobacterales</taxon>
        <taxon>Paracoccaceae</taxon>
        <taxon>Parasedimentitalea</taxon>
    </lineage>
</organism>
<dbReference type="Proteomes" id="UP000283063">
    <property type="component" value="Chromosome"/>
</dbReference>
<dbReference type="KEGG" id="sedi:EBB79_14915"/>
<dbReference type="Pfam" id="PF00765">
    <property type="entry name" value="Autoind_synth"/>
    <property type="match status" value="1"/>
</dbReference>
<dbReference type="InterPro" id="IPR001690">
    <property type="entry name" value="Autoind_synthase"/>
</dbReference>
<name>A0A3T0N4W8_9RHOB</name>
<protein>
    <submittedName>
        <fullName evidence="6">Autoinducer synthase</fullName>
    </submittedName>
</protein>
<evidence type="ECO:0000313" key="7">
    <source>
        <dbReference type="Proteomes" id="UP000283063"/>
    </source>
</evidence>
<dbReference type="GO" id="GO:0016740">
    <property type="term" value="F:transferase activity"/>
    <property type="evidence" value="ECO:0007669"/>
    <property type="project" value="UniProtKB-KW"/>
</dbReference>
<dbReference type="AlphaFoldDB" id="A0A3T0N4W8"/>
<dbReference type="GO" id="GO:0009372">
    <property type="term" value="P:quorum sensing"/>
    <property type="evidence" value="ECO:0007669"/>
    <property type="project" value="UniProtKB-UniRule"/>
</dbReference>
<dbReference type="PROSITE" id="PS51187">
    <property type="entry name" value="AUTOINDUCER_SYNTH_2"/>
    <property type="match status" value="1"/>
</dbReference>
<proteinExistence type="inferred from homology"/>
<evidence type="ECO:0000256" key="2">
    <source>
        <dbReference type="ARBA" id="ARBA00022679"/>
    </source>
</evidence>
<evidence type="ECO:0000256" key="5">
    <source>
        <dbReference type="PROSITE-ProRule" id="PRU00533"/>
    </source>
</evidence>